<keyword evidence="5" id="KW-1185">Reference proteome</keyword>
<dbReference type="InterPro" id="IPR002110">
    <property type="entry name" value="Ankyrin_rpt"/>
</dbReference>
<evidence type="ECO:0000256" key="1">
    <source>
        <dbReference type="ARBA" id="ARBA00022737"/>
    </source>
</evidence>
<evidence type="ECO:0000256" key="3">
    <source>
        <dbReference type="PROSITE-ProRule" id="PRU00023"/>
    </source>
</evidence>
<evidence type="ECO:0008006" key="6">
    <source>
        <dbReference type="Google" id="ProtNLM"/>
    </source>
</evidence>
<protein>
    <recommendedName>
        <fullName evidence="6">Ankyrin</fullName>
    </recommendedName>
</protein>
<sequence length="212" mass="22108">MSPTATTAPASKRVDPAATARLHVAALTGDVDGVRRAIADGADLESRGAHGRTPLVAATKNRHAASAIALLDAGADPNAKDDLQDSAFLYAGAEGFDDILRATLRHGADVTSLNRYGGTALIPASEHAHVSTVAILIDARVPLDVVNKSGWTALLEAVVLGDGDAPHVETVRRLLDAGADPSIADFDHVTPRQHAVNRGQTAVVAEFDRPRR</sequence>
<dbReference type="AlphaFoldDB" id="A0A7I9V3K4"/>
<evidence type="ECO:0000313" key="5">
    <source>
        <dbReference type="Proteomes" id="UP000444960"/>
    </source>
</evidence>
<proteinExistence type="predicted"/>
<dbReference type="EMBL" id="BJOV01000001">
    <property type="protein sequence ID" value="GED99762.1"/>
    <property type="molecule type" value="Genomic_DNA"/>
</dbReference>
<evidence type="ECO:0000256" key="2">
    <source>
        <dbReference type="ARBA" id="ARBA00023043"/>
    </source>
</evidence>
<organism evidence="4 5">
    <name type="scientific">Gordonia spumicola</name>
    <dbReference type="NCBI Taxonomy" id="589161"/>
    <lineage>
        <taxon>Bacteria</taxon>
        <taxon>Bacillati</taxon>
        <taxon>Actinomycetota</taxon>
        <taxon>Actinomycetes</taxon>
        <taxon>Mycobacteriales</taxon>
        <taxon>Gordoniaceae</taxon>
        <taxon>Gordonia</taxon>
    </lineage>
</organism>
<dbReference type="SUPFAM" id="SSF48403">
    <property type="entry name" value="Ankyrin repeat"/>
    <property type="match status" value="1"/>
</dbReference>
<dbReference type="SMART" id="SM00248">
    <property type="entry name" value="ANK"/>
    <property type="match status" value="5"/>
</dbReference>
<dbReference type="PROSITE" id="PS50088">
    <property type="entry name" value="ANK_REPEAT"/>
    <property type="match status" value="2"/>
</dbReference>
<dbReference type="PANTHER" id="PTHR24201:SF2">
    <property type="entry name" value="ANKYRIN REPEAT DOMAIN-CONTAINING PROTEIN 42"/>
    <property type="match status" value="1"/>
</dbReference>
<evidence type="ECO:0000313" key="4">
    <source>
        <dbReference type="EMBL" id="GED99762.1"/>
    </source>
</evidence>
<keyword evidence="2 3" id="KW-0040">ANK repeat</keyword>
<feature type="repeat" description="ANK" evidence="3">
    <location>
        <begin position="149"/>
        <end position="186"/>
    </location>
</feature>
<dbReference type="PANTHER" id="PTHR24201">
    <property type="entry name" value="ANK_REP_REGION DOMAIN-CONTAINING PROTEIN"/>
    <property type="match status" value="1"/>
</dbReference>
<comment type="caution">
    <text evidence="4">The sequence shown here is derived from an EMBL/GenBank/DDBJ whole genome shotgun (WGS) entry which is preliminary data.</text>
</comment>
<dbReference type="PROSITE" id="PS50297">
    <property type="entry name" value="ANK_REP_REGION"/>
    <property type="match status" value="1"/>
</dbReference>
<gene>
    <name evidence="4" type="ORF">nbrc107696_02090</name>
</gene>
<dbReference type="Gene3D" id="1.25.40.20">
    <property type="entry name" value="Ankyrin repeat-containing domain"/>
    <property type="match status" value="1"/>
</dbReference>
<accession>A0A7I9V3K4</accession>
<name>A0A7I9V3K4_9ACTN</name>
<dbReference type="InterPro" id="IPR036770">
    <property type="entry name" value="Ankyrin_rpt-contain_sf"/>
</dbReference>
<keyword evidence="1" id="KW-0677">Repeat</keyword>
<reference evidence="5" key="1">
    <citation type="submission" date="2019-06" db="EMBL/GenBank/DDBJ databases">
        <title>Gordonia isolated from sludge of a wastewater treatment plant.</title>
        <authorList>
            <person name="Tamura T."/>
            <person name="Aoyama K."/>
            <person name="Kang Y."/>
            <person name="Saito S."/>
            <person name="Akiyama N."/>
            <person name="Yazawa K."/>
            <person name="Gonoi T."/>
            <person name="Mikami Y."/>
        </authorList>
    </citation>
    <scope>NUCLEOTIDE SEQUENCE [LARGE SCALE GENOMIC DNA]</scope>
    <source>
        <strain evidence="5">NBRC 107696</strain>
    </source>
</reference>
<dbReference type="Proteomes" id="UP000444960">
    <property type="component" value="Unassembled WGS sequence"/>
</dbReference>
<dbReference type="InterPro" id="IPR050776">
    <property type="entry name" value="Ank_Repeat/CDKN_Inhibitor"/>
</dbReference>
<feature type="repeat" description="ANK" evidence="3">
    <location>
        <begin position="50"/>
        <end position="82"/>
    </location>
</feature>
<dbReference type="Pfam" id="PF12796">
    <property type="entry name" value="Ank_2"/>
    <property type="match status" value="2"/>
</dbReference>